<dbReference type="AlphaFoldDB" id="A0A845AIH8"/>
<sequence length="150" mass="16618">MIRKLAIAAVLGTAVFSYPAVTHIGAPAQAQAAEEEEARTTYRIEFLKLKPGMGERWNEMGEKYFGPATKEAGMEQPAIHWLSSGRYDIMMVFKMPRGMAMLDSHNPPERTAFRKALVKVAGSEEAAKKIMAEDEAMTADSMVVYSHTHP</sequence>
<gene>
    <name evidence="2" type="ORF">GRI58_10500</name>
</gene>
<evidence type="ECO:0000256" key="1">
    <source>
        <dbReference type="SAM" id="SignalP"/>
    </source>
</evidence>
<accession>A0A845AIH8</accession>
<keyword evidence="1" id="KW-0732">Signal</keyword>
<feature type="signal peptide" evidence="1">
    <location>
        <begin position="1"/>
        <end position="19"/>
    </location>
</feature>
<protein>
    <recommendedName>
        <fullName evidence="4">NIPSNAP domain-containing protein</fullName>
    </recommendedName>
</protein>
<dbReference type="OrthoDB" id="7409203at2"/>
<feature type="chain" id="PRO_5032690882" description="NIPSNAP domain-containing protein" evidence="1">
    <location>
        <begin position="20"/>
        <end position="150"/>
    </location>
</feature>
<evidence type="ECO:0008006" key="4">
    <source>
        <dbReference type="Google" id="ProtNLM"/>
    </source>
</evidence>
<keyword evidence="3" id="KW-1185">Reference proteome</keyword>
<name>A0A845AIH8_9SPHN</name>
<reference evidence="2 3" key="1">
    <citation type="submission" date="2019-12" db="EMBL/GenBank/DDBJ databases">
        <title>Genomic-based taxomic classification of the family Erythrobacteraceae.</title>
        <authorList>
            <person name="Xu L."/>
        </authorList>
    </citation>
    <scope>NUCLEOTIDE SEQUENCE [LARGE SCALE GENOMIC DNA]</scope>
    <source>
        <strain evidence="2 3">KEMB 9005-328</strain>
    </source>
</reference>
<dbReference type="Proteomes" id="UP000439780">
    <property type="component" value="Unassembled WGS sequence"/>
</dbReference>
<evidence type="ECO:0000313" key="2">
    <source>
        <dbReference type="EMBL" id="MXP29249.1"/>
    </source>
</evidence>
<evidence type="ECO:0000313" key="3">
    <source>
        <dbReference type="Proteomes" id="UP000439780"/>
    </source>
</evidence>
<organism evidence="2 3">
    <name type="scientific">Qipengyuania algicida</name>
    <dbReference type="NCBI Taxonomy" id="1836209"/>
    <lineage>
        <taxon>Bacteria</taxon>
        <taxon>Pseudomonadati</taxon>
        <taxon>Pseudomonadota</taxon>
        <taxon>Alphaproteobacteria</taxon>
        <taxon>Sphingomonadales</taxon>
        <taxon>Erythrobacteraceae</taxon>
        <taxon>Qipengyuania</taxon>
    </lineage>
</organism>
<dbReference type="RefSeq" id="WP_160753539.1">
    <property type="nucleotide sequence ID" value="NZ_WTYA01000007.1"/>
</dbReference>
<proteinExistence type="predicted"/>
<comment type="caution">
    <text evidence="2">The sequence shown here is derived from an EMBL/GenBank/DDBJ whole genome shotgun (WGS) entry which is preliminary data.</text>
</comment>
<dbReference type="EMBL" id="WTYA01000007">
    <property type="protein sequence ID" value="MXP29249.1"/>
    <property type="molecule type" value="Genomic_DNA"/>
</dbReference>